<accession>I0YP64</accession>
<dbReference type="PANTHER" id="PTHR31350">
    <property type="entry name" value="SI:DKEY-261L7.2"/>
    <property type="match status" value="1"/>
</dbReference>
<feature type="compositionally biased region" description="Polar residues" evidence="1">
    <location>
        <begin position="189"/>
        <end position="226"/>
    </location>
</feature>
<gene>
    <name evidence="3" type="ORF">COCSUDRAFT_67518</name>
</gene>
<dbReference type="OrthoDB" id="507708at2759"/>
<evidence type="ECO:0000256" key="1">
    <source>
        <dbReference type="SAM" id="MobiDB-lite"/>
    </source>
</evidence>
<dbReference type="Proteomes" id="UP000007264">
    <property type="component" value="Unassembled WGS sequence"/>
</dbReference>
<name>I0YP64_COCSC</name>
<dbReference type="PANTHER" id="PTHR31350:SF29">
    <property type="entry name" value="PROTEIN SIRB1 N-TERMINAL DOMAIN-CONTAINING PROTEIN"/>
    <property type="match status" value="1"/>
</dbReference>
<feature type="compositionally biased region" description="Basic and acidic residues" evidence="1">
    <location>
        <begin position="275"/>
        <end position="290"/>
    </location>
</feature>
<organism evidence="3 4">
    <name type="scientific">Coccomyxa subellipsoidea (strain C-169)</name>
    <name type="common">Green microalga</name>
    <dbReference type="NCBI Taxonomy" id="574566"/>
    <lineage>
        <taxon>Eukaryota</taxon>
        <taxon>Viridiplantae</taxon>
        <taxon>Chlorophyta</taxon>
        <taxon>core chlorophytes</taxon>
        <taxon>Trebouxiophyceae</taxon>
        <taxon>Trebouxiophyceae incertae sedis</taxon>
        <taxon>Coccomyxaceae</taxon>
        <taxon>Coccomyxa</taxon>
        <taxon>Coccomyxa subellipsoidea</taxon>
    </lineage>
</organism>
<comment type="caution">
    <text evidence="3">The sequence shown here is derived from an EMBL/GenBank/DDBJ whole genome shotgun (WGS) entry which is preliminary data.</text>
</comment>
<evidence type="ECO:0000313" key="3">
    <source>
        <dbReference type="EMBL" id="EIE20183.1"/>
    </source>
</evidence>
<dbReference type="eggNOG" id="ENOG502QW6U">
    <property type="taxonomic scope" value="Eukaryota"/>
</dbReference>
<evidence type="ECO:0000313" key="4">
    <source>
        <dbReference type="Proteomes" id="UP000007264"/>
    </source>
</evidence>
<dbReference type="KEGG" id="csl:COCSUDRAFT_67518"/>
<sequence>MPSQSVHQTLGSANFSGHSFQPRSKHFRLHWISHAFRQLTLCQASSLSVPSHPREVAEWARQRFYEETAKPDEHITLAKACMLIALEDEAAAVVDEQESRARTSRIVDNFVGGNMGNETHLYPPREIGSASTWSLERLDALAAEAAALFRTRCLMGPAPVKPRDPPPPLEPKPRRRSTSLHLHPDSAATRGNGQGTADSKANASSAENQQQSTGRGTGSVPNSPVSESGRLDDGSVGASRSRVNGLNSRKGRRQKQGRQGGPGTADTAELSSSGEEQRRQSRPRAHEQHRLGPVRGVRSPVCDYPVQALAAVNDVLFERHGYRRMTRHGDPRDSQLSTVLERGTGGSAALAILYMEVCERIGLRMAARPLEGGRYFVLWPTDAPLRSCGQRFVVDAYSKGALFLLDEICQVFEHEGPSDELLTNPATKREILAALLATLRDTHWAAAVGCQPEPGLMVPVSLSTALGSTGTIAQITGMNMERAIAAAERRAYLLPGCRSTQLELCLLYYFAGHHNDAWEELKMMQGDHTAPAAAHQEALLLLFMQKLNLCRSMESTDA</sequence>
<feature type="region of interest" description="Disordered" evidence="1">
    <location>
        <begin position="156"/>
        <end position="297"/>
    </location>
</feature>
<feature type="domain" description="Protein SirB1 N-terminal" evidence="2">
    <location>
        <begin position="303"/>
        <end position="436"/>
    </location>
</feature>
<dbReference type="Pfam" id="PF13369">
    <property type="entry name" value="Transglut_core2"/>
    <property type="match status" value="1"/>
</dbReference>
<protein>
    <recommendedName>
        <fullName evidence="2">Protein SirB1 N-terminal domain-containing protein</fullName>
    </recommendedName>
</protein>
<evidence type="ECO:0000259" key="2">
    <source>
        <dbReference type="Pfam" id="PF13369"/>
    </source>
</evidence>
<keyword evidence="4" id="KW-1185">Reference proteome</keyword>
<dbReference type="RefSeq" id="XP_005644727.1">
    <property type="nucleotide sequence ID" value="XM_005644670.1"/>
</dbReference>
<dbReference type="STRING" id="574566.I0YP64"/>
<dbReference type="InterPro" id="IPR032698">
    <property type="entry name" value="SirB1_N"/>
</dbReference>
<reference evidence="3 4" key="1">
    <citation type="journal article" date="2012" name="Genome Biol.">
        <title>The genome of the polar eukaryotic microalga coccomyxa subellipsoidea reveals traits of cold adaptation.</title>
        <authorList>
            <person name="Blanc G."/>
            <person name="Agarkova I."/>
            <person name="Grimwood J."/>
            <person name="Kuo A."/>
            <person name="Brueggeman A."/>
            <person name="Dunigan D."/>
            <person name="Gurnon J."/>
            <person name="Ladunga I."/>
            <person name="Lindquist E."/>
            <person name="Lucas S."/>
            <person name="Pangilinan J."/>
            <person name="Proschold T."/>
            <person name="Salamov A."/>
            <person name="Schmutz J."/>
            <person name="Weeks D."/>
            <person name="Yamada T."/>
            <person name="Claverie J.M."/>
            <person name="Grigoriev I."/>
            <person name="Van Etten J."/>
            <person name="Lomsadze A."/>
            <person name="Borodovsky M."/>
        </authorList>
    </citation>
    <scope>NUCLEOTIDE SEQUENCE [LARGE SCALE GENOMIC DNA]</scope>
    <source>
        <strain evidence="3 4">C-169</strain>
    </source>
</reference>
<dbReference type="AlphaFoldDB" id="I0YP64"/>
<dbReference type="EMBL" id="AGSI01000016">
    <property type="protein sequence ID" value="EIE20183.1"/>
    <property type="molecule type" value="Genomic_DNA"/>
</dbReference>
<proteinExistence type="predicted"/>
<dbReference type="GeneID" id="17038159"/>